<gene>
    <name evidence="1" type="ORF">Tco025E_01331</name>
</gene>
<dbReference type="GeneID" id="40314942"/>
<name>A0A422Q8S8_9TRYP</name>
<proteinExistence type="predicted"/>
<organism evidence="1 2">
    <name type="scientific">Trypanosoma conorhini</name>
    <dbReference type="NCBI Taxonomy" id="83891"/>
    <lineage>
        <taxon>Eukaryota</taxon>
        <taxon>Discoba</taxon>
        <taxon>Euglenozoa</taxon>
        <taxon>Kinetoplastea</taxon>
        <taxon>Metakinetoplastina</taxon>
        <taxon>Trypanosomatida</taxon>
        <taxon>Trypanosomatidae</taxon>
        <taxon>Trypanosoma</taxon>
    </lineage>
</organism>
<dbReference type="OrthoDB" id="8583677at2759"/>
<evidence type="ECO:0000313" key="1">
    <source>
        <dbReference type="EMBL" id="RNF26371.1"/>
    </source>
</evidence>
<comment type="caution">
    <text evidence="1">The sequence shown here is derived from an EMBL/GenBank/DDBJ whole genome shotgun (WGS) entry which is preliminary data.</text>
</comment>
<dbReference type="AlphaFoldDB" id="A0A422Q8S8"/>
<dbReference type="Proteomes" id="UP000284403">
    <property type="component" value="Unassembled WGS sequence"/>
</dbReference>
<dbReference type="RefSeq" id="XP_029231577.1">
    <property type="nucleotide sequence ID" value="XM_029368269.1"/>
</dbReference>
<protein>
    <submittedName>
        <fullName evidence="1">Uncharacterized protein</fullName>
    </submittedName>
</protein>
<accession>A0A422Q8S8</accession>
<keyword evidence="2" id="KW-1185">Reference proteome</keyword>
<evidence type="ECO:0000313" key="2">
    <source>
        <dbReference type="Proteomes" id="UP000284403"/>
    </source>
</evidence>
<reference evidence="1 2" key="1">
    <citation type="journal article" date="2018" name="BMC Genomics">
        <title>Genomic comparison of Trypanosoma conorhini and Trypanosoma rangeli to Trypanosoma cruzi strains of high and low virulence.</title>
        <authorList>
            <person name="Bradwell K.R."/>
            <person name="Koparde V.N."/>
            <person name="Matveyev A.V."/>
            <person name="Serrano M.G."/>
            <person name="Alves J.M."/>
            <person name="Parikh H."/>
            <person name="Huang B."/>
            <person name="Lee V."/>
            <person name="Espinosa-Alvarez O."/>
            <person name="Ortiz P.A."/>
            <person name="Costa-Martins A.G."/>
            <person name="Teixeira M.M."/>
            <person name="Buck G.A."/>
        </authorList>
    </citation>
    <scope>NUCLEOTIDE SEQUENCE [LARGE SCALE GENOMIC DNA]</scope>
    <source>
        <strain evidence="1 2">025E</strain>
    </source>
</reference>
<dbReference type="EMBL" id="MKKU01000045">
    <property type="protein sequence ID" value="RNF26371.1"/>
    <property type="molecule type" value="Genomic_DNA"/>
</dbReference>
<sequence length="486" mass="53576">MTNFKDFQTYEHHGVLLPMLPNSSGGGGVPGVESGATPLLSAALADCYAKESRLAEYKPDTYNWLRTRVGSVEFCDPADADYTPSKDVACLAYLRNPANWLALKPLSSLLASGRTIKFLLSFRHGNVTAVVKLPQKKFELEPASETVAFHMDRVLGFRRVPPTAWVQIPVDYIKAAAASLGLFYAHWVESAVFTLKRAKAVTSRCEDARLRNVLGGPGPKCILASVQLWMWDVHLVEQTSFARHMPRLPAKRRGPGGRKSGLKFAPDAAEDDWMEKILGSAQTRAGGGGTPPSPDLLARERWDQMAFDAIIANYDRWQGHNSYVLAACNPTLPCHAAQARRLYERPSRSTPRFIYVDQGSSFYREGVRSSSVFAPSHQPRFCHVNRATVERLEQIALFAMRLSYGGVPASGGVPRIASVVNGTVAKEEAKRAGEAICVRLLLPRLPPKIGVVLPHSLIHAACRRVWSILAHRTRCLEANESTGLYF</sequence>